<reference evidence="1 2" key="1">
    <citation type="journal article" date="2021" name="Elife">
        <title>Chloroplast acquisition without the gene transfer in kleptoplastic sea slugs, Plakobranchus ocellatus.</title>
        <authorList>
            <person name="Maeda T."/>
            <person name="Takahashi S."/>
            <person name="Yoshida T."/>
            <person name="Shimamura S."/>
            <person name="Takaki Y."/>
            <person name="Nagai Y."/>
            <person name="Toyoda A."/>
            <person name="Suzuki Y."/>
            <person name="Arimoto A."/>
            <person name="Ishii H."/>
            <person name="Satoh N."/>
            <person name="Nishiyama T."/>
            <person name="Hasebe M."/>
            <person name="Maruyama T."/>
            <person name="Minagawa J."/>
            <person name="Obokata J."/>
            <person name="Shigenobu S."/>
        </authorList>
    </citation>
    <scope>NUCLEOTIDE SEQUENCE [LARGE SCALE GENOMIC DNA]</scope>
</reference>
<dbReference type="EMBL" id="BLXT01004871">
    <property type="protein sequence ID" value="GFO17684.1"/>
    <property type="molecule type" value="Genomic_DNA"/>
</dbReference>
<evidence type="ECO:0000313" key="1">
    <source>
        <dbReference type="EMBL" id="GFO17684.1"/>
    </source>
</evidence>
<proteinExistence type="predicted"/>
<sequence>MQDISVKCAIIKEDKASLPNKSTSLKLEEANGYQALQMNGLEGISSKRVFHQMQDLNLRPSDRKICIQLIHHGHS</sequence>
<comment type="caution">
    <text evidence="1">The sequence shown here is derived from an EMBL/GenBank/DDBJ whole genome shotgun (WGS) entry which is preliminary data.</text>
</comment>
<keyword evidence="2" id="KW-1185">Reference proteome</keyword>
<gene>
    <name evidence="1" type="ORF">PoB_004418900</name>
</gene>
<name>A0AAV4BH66_9GAST</name>
<dbReference type="AlphaFoldDB" id="A0AAV4BH66"/>
<protein>
    <submittedName>
        <fullName evidence="1">Uncharacterized protein</fullName>
    </submittedName>
</protein>
<evidence type="ECO:0000313" key="2">
    <source>
        <dbReference type="Proteomes" id="UP000735302"/>
    </source>
</evidence>
<accession>A0AAV4BH66</accession>
<organism evidence="1 2">
    <name type="scientific">Plakobranchus ocellatus</name>
    <dbReference type="NCBI Taxonomy" id="259542"/>
    <lineage>
        <taxon>Eukaryota</taxon>
        <taxon>Metazoa</taxon>
        <taxon>Spiralia</taxon>
        <taxon>Lophotrochozoa</taxon>
        <taxon>Mollusca</taxon>
        <taxon>Gastropoda</taxon>
        <taxon>Heterobranchia</taxon>
        <taxon>Euthyneura</taxon>
        <taxon>Panpulmonata</taxon>
        <taxon>Sacoglossa</taxon>
        <taxon>Placobranchoidea</taxon>
        <taxon>Plakobranchidae</taxon>
        <taxon>Plakobranchus</taxon>
    </lineage>
</organism>
<dbReference type="Proteomes" id="UP000735302">
    <property type="component" value="Unassembled WGS sequence"/>
</dbReference>